<feature type="transmembrane region" description="Helical" evidence="1">
    <location>
        <begin position="37"/>
        <end position="56"/>
    </location>
</feature>
<keyword evidence="1" id="KW-0812">Transmembrane</keyword>
<feature type="transmembrane region" description="Helical" evidence="1">
    <location>
        <begin position="117"/>
        <end position="139"/>
    </location>
</feature>
<proteinExistence type="predicted"/>
<dbReference type="EMBL" id="JAALHA020000001">
    <property type="protein sequence ID" value="MDR9893107.1"/>
    <property type="molecule type" value="Genomic_DNA"/>
</dbReference>
<accession>A0AAP5I0U5</accession>
<feature type="transmembrane region" description="Helical" evidence="1">
    <location>
        <begin position="76"/>
        <end position="96"/>
    </location>
</feature>
<keyword evidence="1" id="KW-0472">Membrane</keyword>
<gene>
    <name evidence="2" type="ORF">G7B40_000710</name>
</gene>
<sequence length="149" mass="16734">MDNTQQISIINIQNESVKKSNKDGISLPVILKKIRGGFFLVLGFLLSPVSWWNDLFFNLPIAYGFGYLCSFFFKDLFLPCAIAGYWLSNVLGILLMQAGVMDVLPNQNQERNLKKELLTGLASSTGYTLVILTLIYFKILDTPNLFPSS</sequence>
<reference evidence="3" key="1">
    <citation type="journal article" date="2021" name="Science">
        <title>Hunting the eagle killer: A cyanobacterial neurotoxin causes vacuolar myelinopathy.</title>
        <authorList>
            <person name="Breinlinger S."/>
            <person name="Phillips T.J."/>
            <person name="Haram B.N."/>
            <person name="Mares J."/>
            <person name="Martinez Yerena J.A."/>
            <person name="Hrouzek P."/>
            <person name="Sobotka R."/>
            <person name="Henderson W.M."/>
            <person name="Schmieder P."/>
            <person name="Williams S.M."/>
            <person name="Lauderdale J.D."/>
            <person name="Wilde H.D."/>
            <person name="Gerrin W."/>
            <person name="Kust A."/>
            <person name="Washington J.W."/>
            <person name="Wagner C."/>
            <person name="Geier B."/>
            <person name="Liebeke M."/>
            <person name="Enke H."/>
            <person name="Niedermeyer T.H.J."/>
            <person name="Wilde S.B."/>
        </authorList>
    </citation>
    <scope>NUCLEOTIDE SEQUENCE [LARGE SCALE GENOMIC DNA]</scope>
    <source>
        <strain evidence="3">Thurmond2011</strain>
    </source>
</reference>
<keyword evidence="3" id="KW-1185">Reference proteome</keyword>
<comment type="caution">
    <text evidence="2">The sequence shown here is derived from an EMBL/GenBank/DDBJ whole genome shotgun (WGS) entry which is preliminary data.</text>
</comment>
<organism evidence="2 3">
    <name type="scientific">Aetokthonos hydrillicola Thurmond2011</name>
    <dbReference type="NCBI Taxonomy" id="2712845"/>
    <lineage>
        <taxon>Bacteria</taxon>
        <taxon>Bacillati</taxon>
        <taxon>Cyanobacteriota</taxon>
        <taxon>Cyanophyceae</taxon>
        <taxon>Nostocales</taxon>
        <taxon>Hapalosiphonaceae</taxon>
        <taxon>Aetokthonos</taxon>
    </lineage>
</organism>
<evidence type="ECO:0000313" key="3">
    <source>
        <dbReference type="Proteomes" id="UP000667802"/>
    </source>
</evidence>
<dbReference type="Pfam" id="PF25937">
    <property type="entry name" value="DUF7980"/>
    <property type="match status" value="1"/>
</dbReference>
<evidence type="ECO:0000313" key="2">
    <source>
        <dbReference type="EMBL" id="MDR9893107.1"/>
    </source>
</evidence>
<keyword evidence="1" id="KW-1133">Transmembrane helix</keyword>
<dbReference type="AlphaFoldDB" id="A0AAP5I0U5"/>
<protein>
    <submittedName>
        <fullName evidence="2">Uncharacterized protein</fullName>
    </submittedName>
</protein>
<name>A0AAP5I0U5_9CYAN</name>
<dbReference type="RefSeq" id="WP_208346535.1">
    <property type="nucleotide sequence ID" value="NZ_CAWQFN010000213.1"/>
</dbReference>
<dbReference type="Proteomes" id="UP000667802">
    <property type="component" value="Unassembled WGS sequence"/>
</dbReference>
<dbReference type="InterPro" id="IPR058286">
    <property type="entry name" value="DUF7980"/>
</dbReference>
<evidence type="ECO:0000256" key="1">
    <source>
        <dbReference type="SAM" id="Phobius"/>
    </source>
</evidence>